<evidence type="ECO:0000256" key="1">
    <source>
        <dbReference type="SAM" id="MobiDB-lite"/>
    </source>
</evidence>
<protein>
    <submittedName>
        <fullName evidence="2">Uncharacterized protein</fullName>
    </submittedName>
</protein>
<proteinExistence type="predicted"/>
<reference evidence="2 3" key="1">
    <citation type="submission" date="2019-12" db="EMBL/GenBank/DDBJ databases">
        <title>Halocatena pleomorpha gen. nov. sp. nov., an extremely halophilic archaeon of family Halobacteriaceae isolated from saltpan soil.</title>
        <authorList>
            <person name="Pal Y."/>
            <person name="Verma A."/>
            <person name="Krishnamurthi S."/>
            <person name="Kumar P."/>
        </authorList>
    </citation>
    <scope>NUCLEOTIDE SEQUENCE [LARGE SCALE GENOMIC DNA]</scope>
    <source>
        <strain evidence="2 3">JCM 16495</strain>
    </source>
</reference>
<comment type="caution">
    <text evidence="2">The sequence shown here is derived from an EMBL/GenBank/DDBJ whole genome shotgun (WGS) entry which is preliminary data.</text>
</comment>
<gene>
    <name evidence="2" type="ORF">GQS65_18770</name>
</gene>
<dbReference type="RefSeq" id="WP_158206157.1">
    <property type="nucleotide sequence ID" value="NZ_WSZK01000036.1"/>
</dbReference>
<dbReference type="AlphaFoldDB" id="A0A6B0GV93"/>
<accession>A0A6B0GV93</accession>
<feature type="region of interest" description="Disordered" evidence="1">
    <location>
        <begin position="144"/>
        <end position="170"/>
    </location>
</feature>
<organism evidence="2 3">
    <name type="scientific">Halomarina oriensis</name>
    <dbReference type="NCBI Taxonomy" id="671145"/>
    <lineage>
        <taxon>Archaea</taxon>
        <taxon>Methanobacteriati</taxon>
        <taxon>Methanobacteriota</taxon>
        <taxon>Stenosarchaea group</taxon>
        <taxon>Halobacteria</taxon>
        <taxon>Halobacteriales</taxon>
        <taxon>Natronomonadaceae</taxon>
        <taxon>Halomarina</taxon>
    </lineage>
</organism>
<sequence length="170" mass="19112">MVGWTVLTLRGRPASAYEFTREDSHDAWDATADLAATVAVDEGIRAWTTDSNHVYARLASDTGWQAAETKLKTYAPMLRDAVVLRANNTTDTGMARYYPTPEFYTDEFHETQDDGHYVGQLALAVINARHTILARDPFHDHLGRHDDSYRADGNPLQKRSLEDNATLDSR</sequence>
<dbReference type="Proteomes" id="UP000451471">
    <property type="component" value="Unassembled WGS sequence"/>
</dbReference>
<dbReference type="EMBL" id="WSZK01000036">
    <property type="protein sequence ID" value="MWG36503.1"/>
    <property type="molecule type" value="Genomic_DNA"/>
</dbReference>
<evidence type="ECO:0000313" key="3">
    <source>
        <dbReference type="Proteomes" id="UP000451471"/>
    </source>
</evidence>
<name>A0A6B0GV93_9EURY</name>
<evidence type="ECO:0000313" key="2">
    <source>
        <dbReference type="EMBL" id="MWG36503.1"/>
    </source>
</evidence>
<keyword evidence="3" id="KW-1185">Reference proteome</keyword>